<gene>
    <name evidence="2" type="ORF">A2215_02005</name>
</gene>
<comment type="caution">
    <text evidence="2">The sequence shown here is derived from an EMBL/GenBank/DDBJ whole genome shotgun (WGS) entry which is preliminary data.</text>
</comment>
<dbReference type="SUPFAM" id="SSF143447">
    <property type="entry name" value="AMMECR1-like"/>
    <property type="match status" value="1"/>
</dbReference>
<dbReference type="PANTHER" id="PTHR13016:SF0">
    <property type="entry name" value="AMME SYNDROME CANDIDATE GENE 1 PROTEIN"/>
    <property type="match status" value="1"/>
</dbReference>
<dbReference type="InterPro" id="IPR027485">
    <property type="entry name" value="AMMECR1_N"/>
</dbReference>
<dbReference type="NCBIfam" id="TIGR00296">
    <property type="entry name" value="TIGR00296 family protein"/>
    <property type="match status" value="1"/>
</dbReference>
<dbReference type="STRING" id="1797472.A2215_02005"/>
<dbReference type="InterPro" id="IPR002733">
    <property type="entry name" value="AMMECR1_domain"/>
</dbReference>
<accession>A0A1F5E8D7</accession>
<reference evidence="2 3" key="1">
    <citation type="journal article" date="2016" name="Nat. Commun.">
        <title>Thousands of microbial genomes shed light on interconnected biogeochemical processes in an aquifer system.</title>
        <authorList>
            <person name="Anantharaman K."/>
            <person name="Brown C.T."/>
            <person name="Hug L.A."/>
            <person name="Sharon I."/>
            <person name="Castelle C.J."/>
            <person name="Probst A.J."/>
            <person name="Thomas B.C."/>
            <person name="Singh A."/>
            <person name="Wilkins M.J."/>
            <person name="Karaoz U."/>
            <person name="Brodie E.L."/>
            <person name="Williams K.H."/>
            <person name="Hubbard S.S."/>
            <person name="Banfield J.F."/>
        </authorList>
    </citation>
    <scope>NUCLEOTIDE SEQUENCE [LARGE SCALE GENOMIC DNA]</scope>
</reference>
<dbReference type="Proteomes" id="UP000178583">
    <property type="component" value="Unassembled WGS sequence"/>
</dbReference>
<organism evidence="2 3">
    <name type="scientific">Candidatus Berkelbacteria bacterium RIFOXYA2_FULL_43_10</name>
    <dbReference type="NCBI Taxonomy" id="1797472"/>
    <lineage>
        <taxon>Bacteria</taxon>
        <taxon>Candidatus Berkelbacteria</taxon>
    </lineage>
</organism>
<proteinExistence type="predicted"/>
<dbReference type="Pfam" id="PF01871">
    <property type="entry name" value="AMMECR1"/>
    <property type="match status" value="1"/>
</dbReference>
<dbReference type="Gene3D" id="3.30.1490.150">
    <property type="entry name" value="Hypothetical protein ph0010, domain 2"/>
    <property type="match status" value="1"/>
</dbReference>
<dbReference type="PANTHER" id="PTHR13016">
    <property type="entry name" value="AMMECR1 HOMOLOG"/>
    <property type="match status" value="1"/>
</dbReference>
<feature type="domain" description="AMMECR1" evidence="1">
    <location>
        <begin position="6"/>
        <end position="186"/>
    </location>
</feature>
<dbReference type="NCBIfam" id="TIGR04335">
    <property type="entry name" value="AmmeMemoSam_A"/>
    <property type="match status" value="1"/>
</dbReference>
<dbReference type="InterPro" id="IPR027623">
    <property type="entry name" value="AmmeMemoSam_A"/>
</dbReference>
<dbReference type="AlphaFoldDB" id="A0A1F5E8D7"/>
<dbReference type="EMBL" id="MEZY01000032">
    <property type="protein sequence ID" value="OGD63662.1"/>
    <property type="molecule type" value="Genomic_DNA"/>
</dbReference>
<protein>
    <recommendedName>
        <fullName evidence="1">AMMECR1 domain-containing protein</fullName>
    </recommendedName>
</protein>
<dbReference type="Gene3D" id="3.30.700.20">
    <property type="entry name" value="Hypothetical protein ph0010, domain 1"/>
    <property type="match status" value="1"/>
</dbReference>
<evidence type="ECO:0000313" key="3">
    <source>
        <dbReference type="Proteomes" id="UP000178583"/>
    </source>
</evidence>
<evidence type="ECO:0000313" key="2">
    <source>
        <dbReference type="EMBL" id="OGD63662.1"/>
    </source>
</evidence>
<dbReference type="InterPro" id="IPR023473">
    <property type="entry name" value="AMMECR1"/>
</dbReference>
<feature type="non-terminal residue" evidence="2">
    <location>
        <position position="186"/>
    </location>
</feature>
<evidence type="ECO:0000259" key="1">
    <source>
        <dbReference type="PROSITE" id="PS51112"/>
    </source>
</evidence>
<sequence length="186" mass="20953">MLLTSKQKEILLGLARKTLEVYFKDQKKHAINKSKIDQMLLKPVATFVTLTTDGKLRGCVGELEARRPLYQSVIDNTLSAAFDDNRFLPLNETELPIVNIEISMLGKSTRYRRSDTSEGLLDQIIPNNHGVILESGSGKATFLPQVWGEVPDKITFLESLSRKAGLPPDAWKDKNTTLSYYTVEHF</sequence>
<name>A0A1F5E8D7_9BACT</name>
<dbReference type="InterPro" id="IPR036071">
    <property type="entry name" value="AMMECR1_dom_sf"/>
</dbReference>
<dbReference type="PROSITE" id="PS51112">
    <property type="entry name" value="AMMECR1"/>
    <property type="match status" value="1"/>
</dbReference>